<dbReference type="InterPro" id="IPR013763">
    <property type="entry name" value="Cyclin-like_dom"/>
</dbReference>
<keyword evidence="3" id="KW-0131">Cell cycle</keyword>
<accession>A0AAV6UBF1</accession>
<comment type="caution">
    <text evidence="7">The sequence shown here is derived from an EMBL/GenBank/DDBJ whole genome shotgun (WGS) entry which is preliminary data.</text>
</comment>
<evidence type="ECO:0000256" key="1">
    <source>
        <dbReference type="ARBA" id="ARBA00022618"/>
    </source>
</evidence>
<dbReference type="InterPro" id="IPR006671">
    <property type="entry name" value="Cyclin_N"/>
</dbReference>
<dbReference type="AlphaFoldDB" id="A0AAV6UBF1"/>
<evidence type="ECO:0000313" key="7">
    <source>
        <dbReference type="EMBL" id="KAG8180890.1"/>
    </source>
</evidence>
<sequence length="313" mass="35716">MDLYCCETENITRAYEDPVLNEDSRVFDNLLVIEDRYVLSSNYFKCVQNDLKPYMRTVVAEWMQEVCEEERCQDEVFPLAVNLLDRFLLIVRVNKSQLQLLGAVCLFLASKLRQSRPLTAERLCLYSDHSISVSQLINWELLVLNALKWDLSAITPFDFVGHILKRLGITKGEDLIRRHAHTFIGLCTTGEYYSSLVLIPDSNMKFSMYPPSMVAAASIGAAIQGLAARLEPKWASPEELLFRLHEIMGIEIDCLRSCWEQIEEIILHRLAAATMPVTTSVTIPISSHKLQEQQCEPIIQAETPPTDENDVMF</sequence>
<evidence type="ECO:0000259" key="6">
    <source>
        <dbReference type="SMART" id="SM01332"/>
    </source>
</evidence>
<dbReference type="Pfam" id="PF00134">
    <property type="entry name" value="Cyclin_N"/>
    <property type="match status" value="1"/>
</dbReference>
<dbReference type="InterPro" id="IPR048258">
    <property type="entry name" value="Cyclins_cyclin-box"/>
</dbReference>
<dbReference type="SMART" id="SM01332">
    <property type="entry name" value="Cyclin_C"/>
    <property type="match status" value="1"/>
</dbReference>
<dbReference type="PANTHER" id="PTHR10177">
    <property type="entry name" value="CYCLINS"/>
    <property type="match status" value="1"/>
</dbReference>
<dbReference type="EMBL" id="JAFNEN010000543">
    <property type="protein sequence ID" value="KAG8180890.1"/>
    <property type="molecule type" value="Genomic_DNA"/>
</dbReference>
<dbReference type="CDD" id="cd20515">
    <property type="entry name" value="CYCLIN_CCND_rpt1"/>
    <property type="match status" value="1"/>
</dbReference>
<protein>
    <recommendedName>
        <fullName evidence="9">G1/S-specific cyclin-D2</fullName>
    </recommendedName>
</protein>
<proteinExistence type="inferred from homology"/>
<dbReference type="GO" id="GO:0000278">
    <property type="term" value="P:mitotic cell cycle"/>
    <property type="evidence" value="ECO:0007669"/>
    <property type="project" value="UniProtKB-ARBA"/>
</dbReference>
<feature type="domain" description="Cyclin C-terminal" evidence="6">
    <location>
        <begin position="154"/>
        <end position="299"/>
    </location>
</feature>
<evidence type="ECO:0000256" key="4">
    <source>
        <dbReference type="RuleBase" id="RU000383"/>
    </source>
</evidence>
<evidence type="ECO:0008006" key="9">
    <source>
        <dbReference type="Google" id="ProtNLM"/>
    </source>
</evidence>
<comment type="similarity">
    <text evidence="4">Belongs to the cyclin family.</text>
</comment>
<evidence type="ECO:0000313" key="8">
    <source>
        <dbReference type="Proteomes" id="UP000827092"/>
    </source>
</evidence>
<dbReference type="InterPro" id="IPR036915">
    <property type="entry name" value="Cyclin-like_sf"/>
</dbReference>
<dbReference type="FunFam" id="1.10.472.10:FF:000003">
    <property type="entry name" value="G1/S-specific cyclin-D2"/>
    <property type="match status" value="1"/>
</dbReference>
<organism evidence="7 8">
    <name type="scientific">Oedothorax gibbosus</name>
    <dbReference type="NCBI Taxonomy" id="931172"/>
    <lineage>
        <taxon>Eukaryota</taxon>
        <taxon>Metazoa</taxon>
        <taxon>Ecdysozoa</taxon>
        <taxon>Arthropoda</taxon>
        <taxon>Chelicerata</taxon>
        <taxon>Arachnida</taxon>
        <taxon>Araneae</taxon>
        <taxon>Araneomorphae</taxon>
        <taxon>Entelegynae</taxon>
        <taxon>Araneoidea</taxon>
        <taxon>Linyphiidae</taxon>
        <taxon>Erigoninae</taxon>
        <taxon>Oedothorax</taxon>
    </lineage>
</organism>
<keyword evidence="1" id="KW-0132">Cell division</keyword>
<evidence type="ECO:0000256" key="3">
    <source>
        <dbReference type="ARBA" id="ARBA00023306"/>
    </source>
</evidence>
<dbReference type="SUPFAM" id="SSF47954">
    <property type="entry name" value="Cyclin-like"/>
    <property type="match status" value="2"/>
</dbReference>
<name>A0AAV6UBF1_9ARAC</name>
<keyword evidence="8" id="KW-1185">Reference proteome</keyword>
<dbReference type="GO" id="GO:0051301">
    <property type="term" value="P:cell division"/>
    <property type="evidence" value="ECO:0007669"/>
    <property type="project" value="UniProtKB-KW"/>
</dbReference>
<dbReference type="SMART" id="SM00385">
    <property type="entry name" value="CYCLIN"/>
    <property type="match status" value="1"/>
</dbReference>
<dbReference type="Proteomes" id="UP000827092">
    <property type="component" value="Unassembled WGS sequence"/>
</dbReference>
<evidence type="ECO:0000259" key="5">
    <source>
        <dbReference type="SMART" id="SM00385"/>
    </source>
</evidence>
<reference evidence="7 8" key="1">
    <citation type="journal article" date="2022" name="Nat. Ecol. Evol.">
        <title>A masculinizing supergene underlies an exaggerated male reproductive morph in a spider.</title>
        <authorList>
            <person name="Hendrickx F."/>
            <person name="De Corte Z."/>
            <person name="Sonet G."/>
            <person name="Van Belleghem S.M."/>
            <person name="Kostlbacher S."/>
            <person name="Vangestel C."/>
        </authorList>
    </citation>
    <scope>NUCLEOTIDE SEQUENCE [LARGE SCALE GENOMIC DNA]</scope>
    <source>
        <strain evidence="7">W744_W776</strain>
    </source>
</reference>
<feature type="domain" description="Cyclin-like" evidence="5">
    <location>
        <begin position="61"/>
        <end position="145"/>
    </location>
</feature>
<dbReference type="PROSITE" id="PS00292">
    <property type="entry name" value="CYCLINS"/>
    <property type="match status" value="1"/>
</dbReference>
<dbReference type="InterPro" id="IPR039361">
    <property type="entry name" value="Cyclin"/>
</dbReference>
<dbReference type="Gene3D" id="1.10.472.10">
    <property type="entry name" value="Cyclin-like"/>
    <property type="match status" value="2"/>
</dbReference>
<gene>
    <name evidence="7" type="ORF">JTE90_018390</name>
</gene>
<dbReference type="InterPro" id="IPR004367">
    <property type="entry name" value="Cyclin_C-dom"/>
</dbReference>
<dbReference type="Pfam" id="PF02984">
    <property type="entry name" value="Cyclin_C"/>
    <property type="match status" value="1"/>
</dbReference>
<evidence type="ECO:0000256" key="2">
    <source>
        <dbReference type="ARBA" id="ARBA00023127"/>
    </source>
</evidence>
<keyword evidence="2 4" id="KW-0195">Cyclin</keyword>
<dbReference type="CDD" id="cd20516">
    <property type="entry name" value="CYCLIN_CCND_rpt2"/>
    <property type="match status" value="1"/>
</dbReference>